<accession>A0A0H5QU69</accession>
<protein>
    <submittedName>
        <fullName evidence="1">Uncharacterized protein</fullName>
    </submittedName>
</protein>
<organism evidence="1">
    <name type="scientific">Spongospora subterranea</name>
    <dbReference type="NCBI Taxonomy" id="70186"/>
    <lineage>
        <taxon>Eukaryota</taxon>
        <taxon>Sar</taxon>
        <taxon>Rhizaria</taxon>
        <taxon>Endomyxa</taxon>
        <taxon>Phytomyxea</taxon>
        <taxon>Plasmodiophorida</taxon>
        <taxon>Plasmodiophoridae</taxon>
        <taxon>Spongospora</taxon>
    </lineage>
</organism>
<feature type="non-terminal residue" evidence="1">
    <location>
        <position position="143"/>
    </location>
</feature>
<dbReference type="EMBL" id="HACM01004998">
    <property type="protein sequence ID" value="CRZ05440.1"/>
    <property type="molecule type" value="Transcribed_RNA"/>
</dbReference>
<reference evidence="1" key="1">
    <citation type="submission" date="2015-04" db="EMBL/GenBank/DDBJ databases">
        <title>The genome sequence of the plant pathogenic Rhizarian Plasmodiophora brassicae reveals insights in its biotrophic life cycle and the origin of chitin synthesis.</title>
        <authorList>
            <person name="Schwelm A."/>
            <person name="Fogelqvist J."/>
            <person name="Knaust A."/>
            <person name="Julke S."/>
            <person name="Lilja T."/>
            <person name="Dhandapani V."/>
            <person name="Bonilla-Rosso G."/>
            <person name="Karlsson M."/>
            <person name="Shevchenko A."/>
            <person name="Choi S.R."/>
            <person name="Kim H.G."/>
            <person name="Park J.Y."/>
            <person name="Lim Y.P."/>
            <person name="Ludwig-Muller J."/>
            <person name="Dixelius C."/>
        </authorList>
    </citation>
    <scope>NUCLEOTIDE SEQUENCE</scope>
    <source>
        <tissue evidence="1">Potato root galls</tissue>
    </source>
</reference>
<sequence>MEKKWGSFLGEREESSSENEGRIGILPLYPQFEISQEPMSCSFVQEINPNSTKSGRQAGWAAVAEKGCGSCWNGLVRADACFFRGFRRSSRCCFDVLDCCVQLLGPLCYRWKERKMGRVDSGWVSLLLDGAFFLGFSRVKKKS</sequence>
<name>A0A0H5QU69_9EUKA</name>
<proteinExistence type="predicted"/>
<evidence type="ECO:0000313" key="1">
    <source>
        <dbReference type="EMBL" id="CRZ05440.1"/>
    </source>
</evidence>
<dbReference type="AlphaFoldDB" id="A0A0H5QU69"/>